<dbReference type="Pfam" id="PF04023">
    <property type="entry name" value="FeoA"/>
    <property type="match status" value="1"/>
</dbReference>
<dbReference type="InterPro" id="IPR052713">
    <property type="entry name" value="FeoA"/>
</dbReference>
<name>A0A6N8U8E6_9FIRM</name>
<comment type="caution">
    <text evidence="3">The sequence shown here is derived from an EMBL/GenBank/DDBJ whole genome shotgun (WGS) entry which is preliminary data.</text>
</comment>
<dbReference type="EMBL" id="WUUQ01000003">
    <property type="protein sequence ID" value="MXQ74110.1"/>
    <property type="molecule type" value="Genomic_DNA"/>
</dbReference>
<keyword evidence="4" id="KW-1185">Reference proteome</keyword>
<gene>
    <name evidence="3" type="ORF">GSF08_09185</name>
</gene>
<keyword evidence="1" id="KW-0408">Iron</keyword>
<dbReference type="RefSeq" id="WP_160625498.1">
    <property type="nucleotide sequence ID" value="NZ_WUUQ01000003.1"/>
</dbReference>
<proteinExistence type="predicted"/>
<evidence type="ECO:0000256" key="1">
    <source>
        <dbReference type="ARBA" id="ARBA00023004"/>
    </source>
</evidence>
<reference evidence="3 4" key="1">
    <citation type="submission" date="2019-12" db="EMBL/GenBank/DDBJ databases">
        <authorList>
            <person name="Yang R."/>
        </authorList>
    </citation>
    <scope>NUCLEOTIDE SEQUENCE [LARGE SCALE GENOMIC DNA]</scope>
    <source>
        <strain evidence="3 4">DONG20-135</strain>
    </source>
</reference>
<dbReference type="InterPro" id="IPR007167">
    <property type="entry name" value="Fe-transptr_FeoA-like"/>
</dbReference>
<dbReference type="Proteomes" id="UP000434036">
    <property type="component" value="Unassembled WGS sequence"/>
</dbReference>
<dbReference type="SUPFAM" id="SSF50037">
    <property type="entry name" value="C-terminal domain of transcriptional repressors"/>
    <property type="match status" value="1"/>
</dbReference>
<evidence type="ECO:0000313" key="4">
    <source>
        <dbReference type="Proteomes" id="UP000434036"/>
    </source>
</evidence>
<dbReference type="InterPro" id="IPR008988">
    <property type="entry name" value="Transcriptional_repressor_C"/>
</dbReference>
<dbReference type="InterPro" id="IPR038157">
    <property type="entry name" value="FeoA_core_dom"/>
</dbReference>
<evidence type="ECO:0000259" key="2">
    <source>
        <dbReference type="SMART" id="SM00899"/>
    </source>
</evidence>
<sequence length="73" mass="8087">MKTLRDVAIGERAVVVKLHGEGAVRRRMMDMGITKNAEVLVRKTAPLGDPIEVKVRGYELSIRKADASLIEVQ</sequence>
<dbReference type="GO" id="GO:0046914">
    <property type="term" value="F:transition metal ion binding"/>
    <property type="evidence" value="ECO:0007669"/>
    <property type="project" value="InterPro"/>
</dbReference>
<dbReference type="Gene3D" id="2.30.30.90">
    <property type="match status" value="1"/>
</dbReference>
<feature type="domain" description="Ferrous iron transporter FeoA-like" evidence="2">
    <location>
        <begin position="2"/>
        <end position="73"/>
    </location>
</feature>
<evidence type="ECO:0000313" key="3">
    <source>
        <dbReference type="EMBL" id="MXQ74110.1"/>
    </source>
</evidence>
<reference evidence="3 4" key="2">
    <citation type="submission" date="2020-01" db="EMBL/GenBank/DDBJ databases">
        <title>Clostridiaceae sp. nov. isolated from the gut of human by culturomics.</title>
        <authorList>
            <person name="Chang Y."/>
        </authorList>
    </citation>
    <scope>NUCLEOTIDE SEQUENCE [LARGE SCALE GENOMIC DNA]</scope>
    <source>
        <strain evidence="3 4">DONG20-135</strain>
    </source>
</reference>
<dbReference type="SMART" id="SM00899">
    <property type="entry name" value="FeoA"/>
    <property type="match status" value="1"/>
</dbReference>
<accession>A0A6N8U8E6</accession>
<dbReference type="PANTHER" id="PTHR42954">
    <property type="entry name" value="FE(2+) TRANSPORT PROTEIN A"/>
    <property type="match status" value="1"/>
</dbReference>
<dbReference type="AlphaFoldDB" id="A0A6N8U8E6"/>
<dbReference type="PANTHER" id="PTHR42954:SF2">
    <property type="entry name" value="FE(2+) TRANSPORT PROTEIN A"/>
    <property type="match status" value="1"/>
</dbReference>
<organism evidence="3 4">
    <name type="scientific">Copranaerobaculum intestinale</name>
    <dbReference type="NCBI Taxonomy" id="2692629"/>
    <lineage>
        <taxon>Bacteria</taxon>
        <taxon>Bacillati</taxon>
        <taxon>Bacillota</taxon>
        <taxon>Erysipelotrichia</taxon>
        <taxon>Erysipelotrichales</taxon>
        <taxon>Erysipelotrichaceae</taxon>
        <taxon>Copranaerobaculum</taxon>
    </lineage>
</organism>
<protein>
    <submittedName>
        <fullName evidence="3">Ferrous iron transport protein A</fullName>
    </submittedName>
</protein>